<dbReference type="EMBL" id="BEXB01000039">
    <property type="protein sequence ID" value="GAY78102.1"/>
    <property type="molecule type" value="Genomic_DNA"/>
</dbReference>
<comment type="caution">
    <text evidence="1">The sequence shown here is derived from an EMBL/GenBank/DDBJ whole genome shotgun (WGS) entry which is preliminary data.</text>
</comment>
<sequence>MMTYDLLIKNGSVVLRDEVTKLDLAIKEGRIVALGEAIDGEAQQVIDAEGKQFSRHDRYSCSF</sequence>
<evidence type="ECO:0000313" key="1">
    <source>
        <dbReference type="EMBL" id="GAY78102.1"/>
    </source>
</evidence>
<organism evidence="1 2">
    <name type="scientific">Sporolactobacillus inulinus</name>
    <dbReference type="NCBI Taxonomy" id="2078"/>
    <lineage>
        <taxon>Bacteria</taxon>
        <taxon>Bacillati</taxon>
        <taxon>Bacillota</taxon>
        <taxon>Bacilli</taxon>
        <taxon>Bacillales</taxon>
        <taxon>Sporolactobacillaceae</taxon>
        <taxon>Sporolactobacillus</taxon>
    </lineage>
</organism>
<proteinExistence type="predicted"/>
<dbReference type="Gene3D" id="2.30.40.10">
    <property type="entry name" value="Urease, subunit C, domain 1"/>
    <property type="match status" value="1"/>
</dbReference>
<dbReference type="AlphaFoldDB" id="A0A4Y1ZFZ4"/>
<evidence type="ECO:0000313" key="2">
    <source>
        <dbReference type="Proteomes" id="UP000319716"/>
    </source>
</evidence>
<accession>A0A4Y1ZFZ4</accession>
<dbReference type="InterPro" id="IPR011059">
    <property type="entry name" value="Metal-dep_hydrolase_composite"/>
</dbReference>
<reference evidence="1 2" key="1">
    <citation type="submission" date="2017-11" db="EMBL/GenBank/DDBJ databases">
        <title>Draft Genome Sequence of Sporolactobacillus inulinus NBRC 111894 Isolated from Koso, a Japanese Sugar-Vegetable Fermented Beverage.</title>
        <authorList>
            <person name="Chiou T.Y."/>
            <person name="Oshima K."/>
            <person name="Suda W."/>
            <person name="Hattori M."/>
            <person name="Takahashi T."/>
        </authorList>
    </citation>
    <scope>NUCLEOTIDE SEQUENCE [LARGE SCALE GENOMIC DNA]</scope>
    <source>
        <strain evidence="1 2">NBRC111894</strain>
    </source>
</reference>
<dbReference type="GO" id="GO:0016810">
    <property type="term" value="F:hydrolase activity, acting on carbon-nitrogen (but not peptide) bonds"/>
    <property type="evidence" value="ECO:0007669"/>
    <property type="project" value="InterPro"/>
</dbReference>
<gene>
    <name evidence="1" type="ORF">NBRC111894_3656</name>
</gene>
<dbReference type="SUPFAM" id="SSF51338">
    <property type="entry name" value="Composite domain of metallo-dependent hydrolases"/>
    <property type="match status" value="1"/>
</dbReference>
<dbReference type="Proteomes" id="UP000319716">
    <property type="component" value="Unassembled WGS sequence"/>
</dbReference>
<name>A0A4Y1ZFZ4_9BACL</name>
<protein>
    <submittedName>
        <fullName evidence="1">Uncharacterized protein</fullName>
    </submittedName>
</protein>